<evidence type="ECO:0000256" key="4">
    <source>
        <dbReference type="SAM" id="MobiDB-lite"/>
    </source>
</evidence>
<accession>A0A9K3KWF3</accession>
<sequence length="449" mass="50026">MTGSDNKAAPKLDRKRPRDNSDEKELIVTADSRANGVSTSPTIDKPSPKDSTLKPIYEDSSEDLPPYGSQEYWEQRYEKLKNDCCNEKTSNDQTSSCTDNPPDPFHAWYFNFEELAPLILPLILGEGDKEDEDEDADEEETSSTAEDPENVQVETTHEDLNEKAQLNHEVTNSDGKTVDSDLEEVDDDDDYYGNDDDDEEEEHETNDPPNQKGLAHNGPISVMEVGCGDVPLGRDLLSSFLEMEAEAKIDPSNILEKVICLDYSKNVIDAMKAEQHRQDSEKGKEKSTVPLEYHVADARDLPHDDKSFDLVLEKGTLDAMLSDRDGNGPTNCRKIVSECARVTKEGGCIVIISHLNANCQPGLEWLNDIVVPGLLMGAPQFEWNVEVHGSEADIPSDNEQDDEDNTAELPESPGPAVYIIRKGGMWTTKESVDVDNEELPTVPLRFFSY</sequence>
<feature type="region of interest" description="Disordered" evidence="4">
    <location>
        <begin position="1"/>
        <end position="71"/>
    </location>
</feature>
<dbReference type="EMBL" id="JAGRRH010000018">
    <property type="protein sequence ID" value="KAG7350634.1"/>
    <property type="molecule type" value="Genomic_DNA"/>
</dbReference>
<keyword evidence="2 6" id="KW-0489">Methyltransferase</keyword>
<evidence type="ECO:0000256" key="2">
    <source>
        <dbReference type="ARBA" id="ARBA00022603"/>
    </source>
</evidence>
<dbReference type="AlphaFoldDB" id="A0A9K3KWF3"/>
<dbReference type="Proteomes" id="UP000693970">
    <property type="component" value="Unassembled WGS sequence"/>
</dbReference>
<evidence type="ECO:0000313" key="7">
    <source>
        <dbReference type="Proteomes" id="UP000693970"/>
    </source>
</evidence>
<dbReference type="PANTHER" id="PTHR12176">
    <property type="entry name" value="SAM-DEPENDENT METHYLTRANSFERASE SUPERFAMILY PROTEIN"/>
    <property type="match status" value="1"/>
</dbReference>
<organism evidence="6 7">
    <name type="scientific">Nitzschia inconspicua</name>
    <dbReference type="NCBI Taxonomy" id="303405"/>
    <lineage>
        <taxon>Eukaryota</taxon>
        <taxon>Sar</taxon>
        <taxon>Stramenopiles</taxon>
        <taxon>Ochrophyta</taxon>
        <taxon>Bacillariophyta</taxon>
        <taxon>Bacillariophyceae</taxon>
        <taxon>Bacillariophycidae</taxon>
        <taxon>Bacillariales</taxon>
        <taxon>Bacillariaceae</taxon>
        <taxon>Nitzschia</taxon>
    </lineage>
</organism>
<feature type="compositionally biased region" description="Acidic residues" evidence="4">
    <location>
        <begin position="128"/>
        <end position="149"/>
    </location>
</feature>
<dbReference type="GO" id="GO:0032259">
    <property type="term" value="P:methylation"/>
    <property type="evidence" value="ECO:0007669"/>
    <property type="project" value="UniProtKB-KW"/>
</dbReference>
<reference evidence="6" key="1">
    <citation type="journal article" date="2021" name="Sci. Rep.">
        <title>Diploid genomic architecture of Nitzschia inconspicua, an elite biomass production diatom.</title>
        <authorList>
            <person name="Oliver A."/>
            <person name="Podell S."/>
            <person name="Pinowska A."/>
            <person name="Traller J.C."/>
            <person name="Smith S.R."/>
            <person name="McClure R."/>
            <person name="Beliaev A."/>
            <person name="Bohutskyi P."/>
            <person name="Hill E.A."/>
            <person name="Rabines A."/>
            <person name="Zheng H."/>
            <person name="Allen L.Z."/>
            <person name="Kuo A."/>
            <person name="Grigoriev I.V."/>
            <person name="Allen A.E."/>
            <person name="Hazlebeck D."/>
            <person name="Allen E.E."/>
        </authorList>
    </citation>
    <scope>NUCLEOTIDE SEQUENCE</scope>
    <source>
        <strain evidence="6">Hildebrandi</strain>
    </source>
</reference>
<evidence type="ECO:0000256" key="3">
    <source>
        <dbReference type="ARBA" id="ARBA00022679"/>
    </source>
</evidence>
<feature type="region of interest" description="Disordered" evidence="4">
    <location>
        <begin position="392"/>
        <end position="415"/>
    </location>
</feature>
<name>A0A9K3KWF3_9STRA</name>
<evidence type="ECO:0000259" key="5">
    <source>
        <dbReference type="Pfam" id="PF08241"/>
    </source>
</evidence>
<evidence type="ECO:0000256" key="1">
    <source>
        <dbReference type="ARBA" id="ARBA00008361"/>
    </source>
</evidence>
<feature type="compositionally biased region" description="Basic and acidic residues" evidence="4">
    <location>
        <begin position="155"/>
        <end position="166"/>
    </location>
</feature>
<keyword evidence="3" id="KW-0808">Transferase</keyword>
<dbReference type="GO" id="GO:0008757">
    <property type="term" value="F:S-adenosylmethionine-dependent methyltransferase activity"/>
    <property type="evidence" value="ECO:0007669"/>
    <property type="project" value="InterPro"/>
</dbReference>
<comment type="similarity">
    <text evidence="1">Belongs to the methyltransferase superfamily.</text>
</comment>
<dbReference type="OrthoDB" id="411785at2759"/>
<feature type="compositionally biased region" description="Basic and acidic residues" evidence="4">
    <location>
        <begin position="8"/>
        <end position="26"/>
    </location>
</feature>
<proteinExistence type="inferred from homology"/>
<evidence type="ECO:0000313" key="6">
    <source>
        <dbReference type="EMBL" id="KAG7350634.1"/>
    </source>
</evidence>
<reference evidence="6" key="2">
    <citation type="submission" date="2021-04" db="EMBL/GenBank/DDBJ databases">
        <authorList>
            <person name="Podell S."/>
        </authorList>
    </citation>
    <scope>NUCLEOTIDE SEQUENCE</scope>
    <source>
        <strain evidence="6">Hildebrandi</strain>
    </source>
</reference>
<feature type="domain" description="Methyltransferase type 11" evidence="5">
    <location>
        <begin position="256"/>
        <end position="351"/>
    </location>
</feature>
<feature type="region of interest" description="Disordered" evidence="4">
    <location>
        <begin position="122"/>
        <end position="219"/>
    </location>
</feature>
<keyword evidence="7" id="KW-1185">Reference proteome</keyword>
<dbReference type="InterPro" id="IPR051419">
    <property type="entry name" value="Lys/N-term_MeTrsfase_sf"/>
</dbReference>
<dbReference type="Pfam" id="PF08241">
    <property type="entry name" value="Methyltransf_11"/>
    <property type="match status" value="1"/>
</dbReference>
<gene>
    <name evidence="6" type="ORF">IV203_009994</name>
</gene>
<feature type="region of interest" description="Disordered" evidence="4">
    <location>
        <begin position="85"/>
        <end position="106"/>
    </location>
</feature>
<dbReference type="PANTHER" id="PTHR12176:SF80">
    <property type="entry name" value="EEF1A LYSINE METHYLTRANSFERASE 4"/>
    <property type="match status" value="1"/>
</dbReference>
<comment type="caution">
    <text evidence="6">The sequence shown here is derived from an EMBL/GenBank/DDBJ whole genome shotgun (WGS) entry which is preliminary data.</text>
</comment>
<feature type="compositionally biased region" description="Acidic residues" evidence="4">
    <location>
        <begin position="180"/>
        <end position="204"/>
    </location>
</feature>
<feature type="compositionally biased region" description="Acidic residues" evidence="4">
    <location>
        <begin position="394"/>
        <end position="406"/>
    </location>
</feature>
<protein>
    <submittedName>
        <fullName evidence="6">Methyltransferase domain containing protein</fullName>
    </submittedName>
</protein>
<dbReference type="InterPro" id="IPR013216">
    <property type="entry name" value="Methyltransf_11"/>
</dbReference>